<name>A0A3S0JJ23_9BACT</name>
<dbReference type="RefSeq" id="WP_126692575.1">
    <property type="nucleotide sequence ID" value="NZ_RXOF01000003.1"/>
</dbReference>
<dbReference type="OrthoDB" id="8595425at2"/>
<dbReference type="AlphaFoldDB" id="A0A3S0JJ23"/>
<feature type="domain" description="DUF4180" evidence="1">
    <location>
        <begin position="10"/>
        <end position="116"/>
    </location>
</feature>
<dbReference type="Proteomes" id="UP000282184">
    <property type="component" value="Unassembled WGS sequence"/>
</dbReference>
<dbReference type="Pfam" id="PF13788">
    <property type="entry name" value="DUF4180"/>
    <property type="match status" value="1"/>
</dbReference>
<proteinExistence type="predicted"/>
<protein>
    <submittedName>
        <fullName evidence="2">DUF4180 domain-containing protein</fullName>
    </submittedName>
</protein>
<keyword evidence="3" id="KW-1185">Reference proteome</keyword>
<reference evidence="2 3" key="1">
    <citation type="submission" date="2018-12" db="EMBL/GenBank/DDBJ databases">
        <title>Hymenobacter gummosus sp. nov., isolated from a spring.</title>
        <authorList>
            <person name="Nie L."/>
        </authorList>
    </citation>
    <scope>NUCLEOTIDE SEQUENCE [LARGE SCALE GENOMIC DNA]</scope>
    <source>
        <strain evidence="2 3">KCTC 52166</strain>
    </source>
</reference>
<accession>A0A3S0JJ23</accession>
<sequence>MDLPLSSIDNTNLAELLVDARVISTPADGAELAGNLYFQGFEGVILRTEQLAPAFFDLKTGLAGEVLQKFSTYRLRLAIIGDFSVYPGRSLQDFIRESNARGQVSFVDSREAALARFSG</sequence>
<gene>
    <name evidence="2" type="ORF">EJV47_07765</name>
</gene>
<evidence type="ECO:0000313" key="2">
    <source>
        <dbReference type="EMBL" id="RTQ51683.1"/>
    </source>
</evidence>
<dbReference type="EMBL" id="RXOF01000003">
    <property type="protein sequence ID" value="RTQ51683.1"/>
    <property type="molecule type" value="Genomic_DNA"/>
</dbReference>
<dbReference type="InterPro" id="IPR025438">
    <property type="entry name" value="DUF4180"/>
</dbReference>
<evidence type="ECO:0000259" key="1">
    <source>
        <dbReference type="Pfam" id="PF13788"/>
    </source>
</evidence>
<evidence type="ECO:0000313" key="3">
    <source>
        <dbReference type="Proteomes" id="UP000282184"/>
    </source>
</evidence>
<comment type="caution">
    <text evidence="2">The sequence shown here is derived from an EMBL/GenBank/DDBJ whole genome shotgun (WGS) entry which is preliminary data.</text>
</comment>
<organism evidence="2 3">
    <name type="scientific">Hymenobacter gummosus</name>
    <dbReference type="NCBI Taxonomy" id="1776032"/>
    <lineage>
        <taxon>Bacteria</taxon>
        <taxon>Pseudomonadati</taxon>
        <taxon>Bacteroidota</taxon>
        <taxon>Cytophagia</taxon>
        <taxon>Cytophagales</taxon>
        <taxon>Hymenobacteraceae</taxon>
        <taxon>Hymenobacter</taxon>
    </lineage>
</organism>